<keyword evidence="3" id="KW-0963">Cytoplasm</keyword>
<comment type="subcellular location">
    <subcellularLocation>
        <location evidence="1">Cytoplasm</location>
    </subcellularLocation>
</comment>
<dbReference type="Proteomes" id="UP000323300">
    <property type="component" value="Unassembled WGS sequence"/>
</dbReference>
<reference evidence="8 9" key="1">
    <citation type="submission" date="2016-10" db="EMBL/GenBank/DDBJ databases">
        <authorList>
            <person name="Varghese N."/>
            <person name="Submissions S."/>
        </authorList>
    </citation>
    <scope>NUCLEOTIDE SEQUENCE [LARGE SCALE GENOMIC DNA]</scope>
    <source>
        <strain evidence="8 9">DSM 21822</strain>
    </source>
</reference>
<dbReference type="SMART" id="SM00829">
    <property type="entry name" value="PKS_ER"/>
    <property type="match status" value="1"/>
</dbReference>
<evidence type="ECO:0000256" key="3">
    <source>
        <dbReference type="ARBA" id="ARBA00022490"/>
    </source>
</evidence>
<organism evidence="8 9">
    <name type="scientific">Neomesorhizobium albiziae</name>
    <dbReference type="NCBI Taxonomy" id="335020"/>
    <lineage>
        <taxon>Bacteria</taxon>
        <taxon>Pseudomonadati</taxon>
        <taxon>Pseudomonadota</taxon>
        <taxon>Alphaproteobacteria</taxon>
        <taxon>Hyphomicrobiales</taxon>
        <taxon>Phyllobacteriaceae</taxon>
        <taxon>Neomesorhizobium</taxon>
    </lineage>
</organism>
<sequence length="339" mass="35501">MRAAWYEKRGAARDVLVVGELPDPNPGEGEVRIRLAVSGISPGDVKKRSGWQGAPMPYPRVIPHSDGAGVIDAVGLRVSEDRLGQRVWCYGAQSYRPFGTAAEMVVVPVTLAVRLLASSAGSSELEMAEQAACLGIAGITAHRAIFADGPVAGKTVLVHGAAGGVGSIAVQLARWDGAQTIAIVRDPSQRNAVAALGANHVFVASDPDLVGQIRQVAPDGVHRIAEVDFASHIELDAAVIAVGGVISSYYSSQDRPEIPYWQLGFADVTLRLLGSDDFPPSIKDSAARELTYALAVGALRVKVATRLSLEEIASAHELVERGVGGRVVIDLARQGAALG</sequence>
<dbReference type="Gene3D" id="3.90.180.10">
    <property type="entry name" value="Medium-chain alcohol dehydrogenases, catalytic domain"/>
    <property type="match status" value="1"/>
</dbReference>
<dbReference type="RefSeq" id="WP_149763601.1">
    <property type="nucleotide sequence ID" value="NZ_BSPE01000044.1"/>
</dbReference>
<dbReference type="Pfam" id="PF00107">
    <property type="entry name" value="ADH_zinc_N"/>
    <property type="match status" value="1"/>
</dbReference>
<dbReference type="PANTHER" id="PTHR44154:SF1">
    <property type="entry name" value="QUINONE OXIDOREDUCTASE"/>
    <property type="match status" value="1"/>
</dbReference>
<dbReference type="InterPro" id="IPR002364">
    <property type="entry name" value="Quin_OxRdtase/zeta-crystal_CS"/>
</dbReference>
<dbReference type="InterPro" id="IPR036291">
    <property type="entry name" value="NAD(P)-bd_dom_sf"/>
</dbReference>
<dbReference type="EMBL" id="FOSL01000030">
    <property type="protein sequence ID" value="SFL09064.1"/>
    <property type="molecule type" value="Genomic_DNA"/>
</dbReference>
<keyword evidence="9" id="KW-1185">Reference proteome</keyword>
<gene>
    <name evidence="8" type="ORF">SAMN04488498_13040</name>
</gene>
<proteinExistence type="predicted"/>
<dbReference type="CDD" id="cd08253">
    <property type="entry name" value="zeta_crystallin"/>
    <property type="match status" value="1"/>
</dbReference>
<dbReference type="GO" id="GO:0003723">
    <property type="term" value="F:RNA binding"/>
    <property type="evidence" value="ECO:0007669"/>
    <property type="project" value="UniProtKB-KW"/>
</dbReference>
<dbReference type="OrthoDB" id="7355832at2"/>
<keyword evidence="4" id="KW-0521">NADP</keyword>
<dbReference type="InterPro" id="IPR051603">
    <property type="entry name" value="Zinc-ADH_QOR/CCCR"/>
</dbReference>
<accession>A0A1I4ETP6</accession>
<dbReference type="InterPro" id="IPR020843">
    <property type="entry name" value="ER"/>
</dbReference>
<dbReference type="PROSITE" id="PS01162">
    <property type="entry name" value="QOR_ZETA_CRYSTAL"/>
    <property type="match status" value="1"/>
</dbReference>
<comment type="subunit">
    <text evidence="2">Homotetramer.</text>
</comment>
<evidence type="ECO:0000256" key="6">
    <source>
        <dbReference type="ARBA" id="ARBA00022990"/>
    </source>
</evidence>
<dbReference type="GO" id="GO:0016491">
    <property type="term" value="F:oxidoreductase activity"/>
    <property type="evidence" value="ECO:0007669"/>
    <property type="project" value="InterPro"/>
</dbReference>
<dbReference type="InterPro" id="IPR013149">
    <property type="entry name" value="ADH-like_C"/>
</dbReference>
<keyword evidence="6" id="KW-0007">Acetylation</keyword>
<evidence type="ECO:0000256" key="4">
    <source>
        <dbReference type="ARBA" id="ARBA00022857"/>
    </source>
</evidence>
<evidence type="ECO:0000313" key="9">
    <source>
        <dbReference type="Proteomes" id="UP000323300"/>
    </source>
</evidence>
<evidence type="ECO:0000256" key="2">
    <source>
        <dbReference type="ARBA" id="ARBA00011881"/>
    </source>
</evidence>
<dbReference type="GO" id="GO:0005737">
    <property type="term" value="C:cytoplasm"/>
    <property type="evidence" value="ECO:0007669"/>
    <property type="project" value="UniProtKB-SubCell"/>
</dbReference>
<dbReference type="PANTHER" id="PTHR44154">
    <property type="entry name" value="QUINONE OXIDOREDUCTASE"/>
    <property type="match status" value="1"/>
</dbReference>
<dbReference type="InterPro" id="IPR011032">
    <property type="entry name" value="GroES-like_sf"/>
</dbReference>
<protein>
    <submittedName>
        <fullName evidence="8">NADPH2:quinone reductase</fullName>
    </submittedName>
</protein>
<dbReference type="AlphaFoldDB" id="A0A1I4ETP6"/>
<dbReference type="GO" id="GO:0008270">
    <property type="term" value="F:zinc ion binding"/>
    <property type="evidence" value="ECO:0007669"/>
    <property type="project" value="InterPro"/>
</dbReference>
<feature type="domain" description="Enoyl reductase (ER)" evidence="7">
    <location>
        <begin position="11"/>
        <end position="329"/>
    </location>
</feature>
<dbReference type="InterPro" id="IPR013154">
    <property type="entry name" value="ADH-like_N"/>
</dbReference>
<name>A0A1I4ETP6_9HYPH</name>
<evidence type="ECO:0000256" key="5">
    <source>
        <dbReference type="ARBA" id="ARBA00022884"/>
    </source>
</evidence>
<dbReference type="SUPFAM" id="SSF50129">
    <property type="entry name" value="GroES-like"/>
    <property type="match status" value="1"/>
</dbReference>
<dbReference type="SUPFAM" id="SSF51735">
    <property type="entry name" value="NAD(P)-binding Rossmann-fold domains"/>
    <property type="match status" value="1"/>
</dbReference>
<dbReference type="Pfam" id="PF08240">
    <property type="entry name" value="ADH_N"/>
    <property type="match status" value="1"/>
</dbReference>
<dbReference type="Gene3D" id="3.40.50.720">
    <property type="entry name" value="NAD(P)-binding Rossmann-like Domain"/>
    <property type="match status" value="1"/>
</dbReference>
<keyword evidence="5" id="KW-0694">RNA-binding</keyword>
<evidence type="ECO:0000256" key="1">
    <source>
        <dbReference type="ARBA" id="ARBA00004496"/>
    </source>
</evidence>
<evidence type="ECO:0000259" key="7">
    <source>
        <dbReference type="SMART" id="SM00829"/>
    </source>
</evidence>
<evidence type="ECO:0000313" key="8">
    <source>
        <dbReference type="EMBL" id="SFL09064.1"/>
    </source>
</evidence>